<keyword evidence="1" id="KW-0472">Membrane</keyword>
<dbReference type="EMBL" id="AY634226">
    <property type="protein sequence ID" value="AAT48685.1"/>
    <property type="molecule type" value="Genomic_DNA"/>
</dbReference>
<organism evidence="2">
    <name type="scientific">Oikopleura dioica</name>
    <name type="common">Tunicate</name>
    <dbReference type="NCBI Taxonomy" id="34765"/>
    <lineage>
        <taxon>Eukaryota</taxon>
        <taxon>Metazoa</taxon>
        <taxon>Chordata</taxon>
        <taxon>Tunicata</taxon>
        <taxon>Appendicularia</taxon>
        <taxon>Copelata</taxon>
        <taxon>Oikopleuridae</taxon>
        <taxon>Oikopleura</taxon>
    </lineage>
</organism>
<feature type="transmembrane region" description="Helical" evidence="1">
    <location>
        <begin position="115"/>
        <end position="142"/>
    </location>
</feature>
<protein>
    <submittedName>
        <fullName evidence="2">Envelope protein</fullName>
    </submittedName>
</protein>
<feature type="transmembrane region" description="Helical" evidence="1">
    <location>
        <begin position="494"/>
        <end position="514"/>
    </location>
</feature>
<proteinExistence type="predicted"/>
<sequence>MDRDTNSAWWYSDAGIGVEQEESLYFIDSSVEVIFYRHYSSPCLLDINTIAKEAVCSSTSAQKDVGANILKIAEACDREWNSELNILSQYASHNFQNSVYYSHPQPLSSSRAPRAISLVAVSAFVSIFTSLITSGLGLYSAFATHNSNAIKESLTDYIKFQHGEKMMVALGLENNREATSVFLEYACEKDLYDSNFKVTNAASKVLKSYTDAVVQESLSLSFGTWPRNMEFLESLLKLCTETGANTKHFCLDAIYSSQVNFRFLGSVSENGTLSHRLLINMPIQATSLRRNSFYKLINLGFWASENFMRFDLPASVIKSDNLYFEITKESCLKNFCNIDLISIGKHSSCLSSLFEENTTEDCNVVIVKEPESCDIRRLSNSTIIQAREATVLLDSDEGPLTIPLNKGNLMVSLPGKLLCYSRNDSETFLLPKPMVSHYSSLLPGQIEVSHAINTSKLLELEAKLSEGLKIEKRLRSLEFSDDRLEVNGAEYPTLWVIIIASFSVLGVQLMLCFLRSVQVMPALKFLARFTKGLRKETGAPAQASLEENIESPCLVAVVDQNVSGEISAELFHKETSA</sequence>
<name>Q6GV73_OIKDI</name>
<keyword evidence="1" id="KW-1133">Transmembrane helix</keyword>
<keyword evidence="2" id="KW-0261">Viral envelope protein</keyword>
<keyword evidence="1" id="KW-0812">Transmembrane</keyword>
<reference evidence="2" key="1">
    <citation type="journal article" date="2004" name="Mol. Biol. Evol.">
        <title>Retroelement dynamics and a novel type of chordate retrovirus-like element in the miniature genome of the tunicate Oikopleura dioica.</title>
        <authorList>
            <person name="Volff J.N."/>
            <person name="Lehrach H."/>
            <person name="Reinhardt R."/>
            <person name="Chourrout D."/>
        </authorList>
    </citation>
    <scope>NUCLEOTIDE SEQUENCE</scope>
</reference>
<evidence type="ECO:0000256" key="1">
    <source>
        <dbReference type="SAM" id="Phobius"/>
    </source>
</evidence>
<keyword evidence="2" id="KW-0946">Virion</keyword>
<evidence type="ECO:0000313" key="2">
    <source>
        <dbReference type="EMBL" id="AAT48685.1"/>
    </source>
</evidence>
<reference evidence="2" key="2">
    <citation type="submission" date="2004-05" db="EMBL/GenBank/DDBJ databases">
        <authorList>
            <person name="Volff J.-N."/>
            <person name="Lehrach H."/>
            <person name="Reinhardt R."/>
            <person name="Chourrout D."/>
        </authorList>
    </citation>
    <scope>NUCLEOTIDE SEQUENCE</scope>
</reference>
<gene>
    <name evidence="2" type="primary">env</name>
</gene>
<dbReference type="AlphaFoldDB" id="Q6GV73"/>
<accession>Q6GV73</accession>